<keyword evidence="3" id="KW-0732">Signal</keyword>
<dbReference type="InterPro" id="IPR019931">
    <property type="entry name" value="LPXTG_anchor"/>
</dbReference>
<keyword evidence="6" id="KW-1133">Transmembrane helix</keyword>
<name>A0A1L3JYY4_LACDL</name>
<dbReference type="NCBIfam" id="TIGR01167">
    <property type="entry name" value="LPXTG_anchor"/>
    <property type="match status" value="1"/>
</dbReference>
<evidence type="ECO:0000256" key="1">
    <source>
        <dbReference type="ARBA" id="ARBA00022512"/>
    </source>
</evidence>
<dbReference type="EMBL" id="JAJNUY010000021">
    <property type="protein sequence ID" value="MCD5563628.1"/>
    <property type="molecule type" value="Genomic_DNA"/>
</dbReference>
<proteinExistence type="predicted"/>
<evidence type="ECO:0000256" key="6">
    <source>
        <dbReference type="SAM" id="Phobius"/>
    </source>
</evidence>
<evidence type="ECO:0000256" key="5">
    <source>
        <dbReference type="SAM" id="MobiDB-lite"/>
    </source>
</evidence>
<keyword evidence="6" id="KW-0812">Transmembrane</keyword>
<sequence>MTVVNTDEEPATKSAAKTPTLVTKLTNTAPVAKAPAATGAQLPQTGEKDAKPGILAGIISLLAGVSLFGFSFEKRKQEK</sequence>
<organism evidence="8">
    <name type="scientific">Lactobacillus delbrueckii subsp. lactis</name>
    <dbReference type="NCBI Taxonomy" id="29397"/>
    <lineage>
        <taxon>Bacteria</taxon>
        <taxon>Bacillati</taxon>
        <taxon>Bacillota</taxon>
        <taxon>Bacilli</taxon>
        <taxon>Lactobacillales</taxon>
        <taxon>Lactobacillaceae</taxon>
        <taxon>Lactobacillus</taxon>
    </lineage>
</organism>
<evidence type="ECO:0000313" key="10">
    <source>
        <dbReference type="Proteomes" id="UP001200334"/>
    </source>
</evidence>
<dbReference type="AlphaFoldDB" id="A0A1L3JYY4"/>
<feature type="region of interest" description="Disordered" evidence="5">
    <location>
        <begin position="1"/>
        <end position="20"/>
    </location>
</feature>
<feature type="domain" description="Gram-positive cocci surface proteins LPxTG" evidence="7">
    <location>
        <begin position="42"/>
        <end position="79"/>
    </location>
</feature>
<accession>A0A1L3JYY4</accession>
<gene>
    <name evidence="8" type="ORF">DQL93_00820</name>
    <name evidence="9" type="ORF">LOB85_05810</name>
</gene>
<dbReference type="PROSITE" id="PS50847">
    <property type="entry name" value="GRAM_POS_ANCHORING"/>
    <property type="match status" value="1"/>
</dbReference>
<protein>
    <submittedName>
        <fullName evidence="8">LPXTG cell wall anchor domain-containing protein</fullName>
    </submittedName>
</protein>
<keyword evidence="4" id="KW-0572">Peptidoglycan-anchor</keyword>
<dbReference type="RefSeq" id="WP_016396141.1">
    <property type="nucleotide sequence ID" value="NZ_BJLO01000039.1"/>
</dbReference>
<keyword evidence="1" id="KW-0134">Cell wall</keyword>
<reference evidence="9 10" key="2">
    <citation type="submission" date="2021-12" db="EMBL/GenBank/DDBJ databases">
        <title>Antimicrobial susceptibility of Lactobacillus delbrueckii subsp. lactis obtained from milk products and other habitats.</title>
        <authorList>
            <person name="Shani N."/>
        </authorList>
    </citation>
    <scope>NUCLEOTIDE SEQUENCE [LARGE SCALE GENOMIC DNA]</scope>
    <source>
        <strain evidence="9 10">FAM 21755</strain>
    </source>
</reference>
<evidence type="ECO:0000256" key="3">
    <source>
        <dbReference type="ARBA" id="ARBA00022729"/>
    </source>
</evidence>
<keyword evidence="6" id="KW-0472">Membrane</keyword>
<evidence type="ECO:0000313" key="9">
    <source>
        <dbReference type="EMBL" id="MCD5563628.1"/>
    </source>
</evidence>
<dbReference type="Pfam" id="PF00746">
    <property type="entry name" value="Gram_pos_anchor"/>
    <property type="match status" value="1"/>
</dbReference>
<evidence type="ECO:0000256" key="4">
    <source>
        <dbReference type="ARBA" id="ARBA00023088"/>
    </source>
</evidence>
<evidence type="ECO:0000259" key="7">
    <source>
        <dbReference type="PROSITE" id="PS50847"/>
    </source>
</evidence>
<keyword evidence="2" id="KW-0964">Secreted</keyword>
<dbReference type="Proteomes" id="UP001200334">
    <property type="component" value="Unassembled WGS sequence"/>
</dbReference>
<evidence type="ECO:0000256" key="2">
    <source>
        <dbReference type="ARBA" id="ARBA00022525"/>
    </source>
</evidence>
<dbReference type="EMBL" id="CP031023">
    <property type="protein sequence ID" value="AZA15352.1"/>
    <property type="molecule type" value="Genomic_DNA"/>
</dbReference>
<reference evidence="8" key="1">
    <citation type="submission" date="2018-07" db="EMBL/GenBank/DDBJ databases">
        <authorList>
            <person name="Somerville V."/>
        </authorList>
    </citation>
    <scope>NUCLEOTIDE SEQUENCE</scope>
    <source>
        <strain evidence="8">NWC_2_2</strain>
    </source>
</reference>
<feature type="transmembrane region" description="Helical" evidence="6">
    <location>
        <begin position="53"/>
        <end position="72"/>
    </location>
</feature>
<evidence type="ECO:0000313" key="8">
    <source>
        <dbReference type="EMBL" id="AZA15352.1"/>
    </source>
</evidence>